<keyword evidence="2" id="KW-1185">Reference proteome</keyword>
<dbReference type="Proteomes" id="UP000325563">
    <property type="component" value="Chromosome"/>
</dbReference>
<name>A0A5J6JEP7_STRVI</name>
<organism evidence="1 2">
    <name type="scientific">Streptomyces vinaceus</name>
    <dbReference type="NCBI Taxonomy" id="1960"/>
    <lineage>
        <taxon>Bacteria</taxon>
        <taxon>Bacillati</taxon>
        <taxon>Actinomycetota</taxon>
        <taxon>Actinomycetes</taxon>
        <taxon>Kitasatosporales</taxon>
        <taxon>Streptomycetaceae</taxon>
        <taxon>Streptomyces</taxon>
    </lineage>
</organism>
<accession>A0A5J6JEP7</accession>
<gene>
    <name evidence="1" type="ORF">CP980_34010</name>
</gene>
<evidence type="ECO:0000313" key="2">
    <source>
        <dbReference type="Proteomes" id="UP000325563"/>
    </source>
</evidence>
<sequence length="65" mass="7211">MGAWATRVRTRPLATEERTGCLLYLQTSFRHWSTGANHPSGGCRTRLEMLNADVLQAPESLRAAP</sequence>
<reference evidence="1 2" key="1">
    <citation type="submission" date="2017-09" db="EMBL/GenBank/DDBJ databases">
        <authorList>
            <person name="Lee N."/>
            <person name="Cho B.-K."/>
        </authorList>
    </citation>
    <scope>NUCLEOTIDE SEQUENCE [LARGE SCALE GENOMIC DNA]</scope>
    <source>
        <strain evidence="1 2">ATCC 27476</strain>
    </source>
</reference>
<proteinExistence type="predicted"/>
<protein>
    <submittedName>
        <fullName evidence="1">Uncharacterized protein</fullName>
    </submittedName>
</protein>
<dbReference type="AlphaFoldDB" id="A0A5J6JEP7"/>
<dbReference type="KEGG" id="svn:CP980_34010"/>
<evidence type="ECO:0000313" key="1">
    <source>
        <dbReference type="EMBL" id="QEV49409.1"/>
    </source>
</evidence>
<dbReference type="EMBL" id="CP023692">
    <property type="protein sequence ID" value="QEV49409.1"/>
    <property type="molecule type" value="Genomic_DNA"/>
</dbReference>